<feature type="transmembrane region" description="Helical" evidence="15">
    <location>
        <begin position="6"/>
        <end position="26"/>
    </location>
</feature>
<dbReference type="InterPro" id="IPR005467">
    <property type="entry name" value="His_kinase_dom"/>
</dbReference>
<name>A0ABN1LDE1_9ALTE</name>
<dbReference type="Gene3D" id="1.10.287.130">
    <property type="match status" value="1"/>
</dbReference>
<evidence type="ECO:0000256" key="1">
    <source>
        <dbReference type="ARBA" id="ARBA00000085"/>
    </source>
</evidence>
<dbReference type="EC" id="2.7.13.3" evidence="3"/>
<evidence type="ECO:0000256" key="7">
    <source>
        <dbReference type="ARBA" id="ARBA00022692"/>
    </source>
</evidence>
<keyword evidence="12" id="KW-0902">Two-component regulatory system</keyword>
<evidence type="ECO:0000259" key="16">
    <source>
        <dbReference type="PROSITE" id="PS50109"/>
    </source>
</evidence>
<comment type="caution">
    <text evidence="17">The sequence shown here is derived from an EMBL/GenBank/DDBJ whole genome shotgun (WGS) entry which is preliminary data.</text>
</comment>
<keyword evidence="11 15" id="KW-1133">Transmembrane helix</keyword>
<comment type="catalytic activity">
    <reaction evidence="1">
        <text>ATP + protein L-histidine = ADP + protein N-phospho-L-histidine.</text>
        <dbReference type="EC" id="2.7.13.3"/>
    </reaction>
</comment>
<sequence length="468" mass="53074">MQIGSLRQLTLISFLIALVPLAVLLWHSQSTLTKMAQIAASEAQFSVNMARQVGDMENIAIDAERLIRQYHVIKKDELKQLSDNYLTRLQEKRIIVCQELTEAFICEALEGRIQWFLMNTEIEDQLLLDAQLAEFRRSIAELHQQVDTLLDNRIQQQRDYVDSVQQTQAWLTALLVTFSLILIVFATQLILAPVAKIERVIKEIAAQSESLPKISTSGPKELIEVEHKLHRLADRLNQLEHLRHALLRHASHELKTPLASIKEGCSLLSESVVGPLNAQQKEVVSLLTSSTERLNLLIEQLLDYNLLLQQAKPVYEKTDMNRLFSAALTDNALAIKQNSNAVSTDIQVPFMHVDPNLFRRIIDNLLSNALAHGTIGRPIDIKLYKQRDMLILDVANRGRKIPLEQRKMLFEPFKRGEHRRNDRVIGSGLGLSIVADCARMMHGSVEIVDVDYADVCMRVILPAEDSTI</sequence>
<evidence type="ECO:0000256" key="13">
    <source>
        <dbReference type="ARBA" id="ARBA00023136"/>
    </source>
</evidence>
<keyword evidence="14" id="KW-0175">Coiled coil</keyword>
<comment type="subcellular location">
    <subcellularLocation>
        <location evidence="2">Cell membrane</location>
        <topology evidence="2">Multi-pass membrane protein</topology>
    </subcellularLocation>
</comment>
<dbReference type="SUPFAM" id="SSF47384">
    <property type="entry name" value="Homodimeric domain of signal transducing histidine kinase"/>
    <property type="match status" value="1"/>
</dbReference>
<dbReference type="PANTHER" id="PTHR45528:SF1">
    <property type="entry name" value="SENSOR HISTIDINE KINASE CPXA"/>
    <property type="match status" value="1"/>
</dbReference>
<evidence type="ECO:0000256" key="11">
    <source>
        <dbReference type="ARBA" id="ARBA00022989"/>
    </source>
</evidence>
<evidence type="ECO:0000256" key="4">
    <source>
        <dbReference type="ARBA" id="ARBA00022475"/>
    </source>
</evidence>
<keyword evidence="6" id="KW-0808">Transferase</keyword>
<dbReference type="InterPro" id="IPR003661">
    <property type="entry name" value="HisK_dim/P_dom"/>
</dbReference>
<evidence type="ECO:0000256" key="9">
    <source>
        <dbReference type="ARBA" id="ARBA00022777"/>
    </source>
</evidence>
<evidence type="ECO:0000256" key="12">
    <source>
        <dbReference type="ARBA" id="ARBA00023012"/>
    </source>
</evidence>
<dbReference type="InterPro" id="IPR004358">
    <property type="entry name" value="Sig_transdc_His_kin-like_C"/>
</dbReference>
<protein>
    <recommendedName>
        <fullName evidence="3">histidine kinase</fullName>
        <ecNumber evidence="3">2.7.13.3</ecNumber>
    </recommendedName>
</protein>
<dbReference type="RefSeq" id="WP_343856391.1">
    <property type="nucleotide sequence ID" value="NZ_BAAAFD010000001.1"/>
</dbReference>
<evidence type="ECO:0000313" key="17">
    <source>
        <dbReference type="EMBL" id="GAA0853469.1"/>
    </source>
</evidence>
<dbReference type="InterPro" id="IPR036890">
    <property type="entry name" value="HATPase_C_sf"/>
</dbReference>
<dbReference type="SMART" id="SM00387">
    <property type="entry name" value="HATPase_c"/>
    <property type="match status" value="1"/>
</dbReference>
<feature type="domain" description="Histidine kinase" evidence="16">
    <location>
        <begin position="249"/>
        <end position="465"/>
    </location>
</feature>
<dbReference type="GO" id="GO:0016301">
    <property type="term" value="F:kinase activity"/>
    <property type="evidence" value="ECO:0007669"/>
    <property type="project" value="UniProtKB-KW"/>
</dbReference>
<keyword evidence="7 15" id="KW-0812">Transmembrane</keyword>
<evidence type="ECO:0000256" key="14">
    <source>
        <dbReference type="SAM" id="Coils"/>
    </source>
</evidence>
<dbReference type="InterPro" id="IPR036097">
    <property type="entry name" value="HisK_dim/P_sf"/>
</dbReference>
<evidence type="ECO:0000256" key="10">
    <source>
        <dbReference type="ARBA" id="ARBA00022840"/>
    </source>
</evidence>
<proteinExistence type="predicted"/>
<dbReference type="SMART" id="SM00388">
    <property type="entry name" value="HisKA"/>
    <property type="match status" value="1"/>
</dbReference>
<keyword evidence="4" id="KW-1003">Cell membrane</keyword>
<keyword evidence="18" id="KW-1185">Reference proteome</keyword>
<keyword evidence="9 17" id="KW-0418">Kinase</keyword>
<dbReference type="Pfam" id="PF00512">
    <property type="entry name" value="HisKA"/>
    <property type="match status" value="1"/>
</dbReference>
<evidence type="ECO:0000256" key="2">
    <source>
        <dbReference type="ARBA" id="ARBA00004651"/>
    </source>
</evidence>
<dbReference type="PANTHER" id="PTHR45528">
    <property type="entry name" value="SENSOR HISTIDINE KINASE CPXA"/>
    <property type="match status" value="1"/>
</dbReference>
<accession>A0ABN1LDE1</accession>
<keyword evidence="5" id="KW-0597">Phosphoprotein</keyword>
<evidence type="ECO:0000313" key="18">
    <source>
        <dbReference type="Proteomes" id="UP001500359"/>
    </source>
</evidence>
<dbReference type="Gene3D" id="3.30.565.10">
    <property type="entry name" value="Histidine kinase-like ATPase, C-terminal domain"/>
    <property type="match status" value="1"/>
</dbReference>
<feature type="coiled-coil region" evidence="14">
    <location>
        <begin position="132"/>
        <end position="159"/>
    </location>
</feature>
<dbReference type="Pfam" id="PF02518">
    <property type="entry name" value="HATPase_c"/>
    <property type="match status" value="1"/>
</dbReference>
<evidence type="ECO:0000256" key="3">
    <source>
        <dbReference type="ARBA" id="ARBA00012438"/>
    </source>
</evidence>
<evidence type="ECO:0000256" key="6">
    <source>
        <dbReference type="ARBA" id="ARBA00022679"/>
    </source>
</evidence>
<feature type="transmembrane region" description="Helical" evidence="15">
    <location>
        <begin position="169"/>
        <end position="191"/>
    </location>
</feature>
<dbReference type="EMBL" id="BAAAFD010000001">
    <property type="protein sequence ID" value="GAA0853469.1"/>
    <property type="molecule type" value="Genomic_DNA"/>
</dbReference>
<dbReference type="Proteomes" id="UP001500359">
    <property type="component" value="Unassembled WGS sequence"/>
</dbReference>
<evidence type="ECO:0000256" key="8">
    <source>
        <dbReference type="ARBA" id="ARBA00022741"/>
    </source>
</evidence>
<evidence type="ECO:0000256" key="5">
    <source>
        <dbReference type="ARBA" id="ARBA00022553"/>
    </source>
</evidence>
<dbReference type="InterPro" id="IPR003594">
    <property type="entry name" value="HATPase_dom"/>
</dbReference>
<evidence type="ECO:0000256" key="15">
    <source>
        <dbReference type="SAM" id="Phobius"/>
    </source>
</evidence>
<keyword evidence="13 15" id="KW-0472">Membrane</keyword>
<dbReference type="PRINTS" id="PR00344">
    <property type="entry name" value="BCTRLSENSOR"/>
</dbReference>
<gene>
    <name evidence="17" type="primary">qseE</name>
    <name evidence="17" type="ORF">GCM10009114_06290</name>
</gene>
<organism evidence="17 18">
    <name type="scientific">Aliiglaciecola litoralis</name>
    <dbReference type="NCBI Taxonomy" id="582857"/>
    <lineage>
        <taxon>Bacteria</taxon>
        <taxon>Pseudomonadati</taxon>
        <taxon>Pseudomonadota</taxon>
        <taxon>Gammaproteobacteria</taxon>
        <taxon>Alteromonadales</taxon>
        <taxon>Alteromonadaceae</taxon>
        <taxon>Aliiglaciecola</taxon>
    </lineage>
</organism>
<keyword evidence="8" id="KW-0547">Nucleotide-binding</keyword>
<keyword evidence="10" id="KW-0067">ATP-binding</keyword>
<dbReference type="SUPFAM" id="SSF55874">
    <property type="entry name" value="ATPase domain of HSP90 chaperone/DNA topoisomerase II/histidine kinase"/>
    <property type="match status" value="1"/>
</dbReference>
<dbReference type="CDD" id="cd00082">
    <property type="entry name" value="HisKA"/>
    <property type="match status" value="1"/>
</dbReference>
<dbReference type="InterPro" id="IPR050398">
    <property type="entry name" value="HssS/ArlS-like"/>
</dbReference>
<dbReference type="PROSITE" id="PS50109">
    <property type="entry name" value="HIS_KIN"/>
    <property type="match status" value="1"/>
</dbReference>
<reference evidence="17 18" key="1">
    <citation type="journal article" date="2019" name="Int. J. Syst. Evol. Microbiol.">
        <title>The Global Catalogue of Microorganisms (GCM) 10K type strain sequencing project: providing services to taxonomists for standard genome sequencing and annotation.</title>
        <authorList>
            <consortium name="The Broad Institute Genomics Platform"/>
            <consortium name="The Broad Institute Genome Sequencing Center for Infectious Disease"/>
            <person name="Wu L."/>
            <person name="Ma J."/>
        </authorList>
    </citation>
    <scope>NUCLEOTIDE SEQUENCE [LARGE SCALE GENOMIC DNA]</scope>
    <source>
        <strain evidence="17 18">JCM 15896</strain>
    </source>
</reference>